<evidence type="ECO:0000313" key="3">
    <source>
        <dbReference type="Proteomes" id="UP000176864"/>
    </source>
</evidence>
<evidence type="ECO:0000313" key="2">
    <source>
        <dbReference type="EMBL" id="OGE79065.1"/>
    </source>
</evidence>
<evidence type="ECO:0000256" key="1">
    <source>
        <dbReference type="SAM" id="Phobius"/>
    </source>
</evidence>
<feature type="transmembrane region" description="Helical" evidence="1">
    <location>
        <begin position="37"/>
        <end position="57"/>
    </location>
</feature>
<dbReference type="EMBL" id="MFEK01000009">
    <property type="protein sequence ID" value="OGE79065.1"/>
    <property type="molecule type" value="Genomic_DNA"/>
</dbReference>
<dbReference type="Proteomes" id="UP000176864">
    <property type="component" value="Unassembled WGS sequence"/>
</dbReference>
<reference evidence="2 3" key="1">
    <citation type="journal article" date="2016" name="Nat. Commun.">
        <title>Thousands of microbial genomes shed light on interconnected biogeochemical processes in an aquifer system.</title>
        <authorList>
            <person name="Anantharaman K."/>
            <person name="Brown C.T."/>
            <person name="Hug L.A."/>
            <person name="Sharon I."/>
            <person name="Castelle C.J."/>
            <person name="Probst A.J."/>
            <person name="Thomas B.C."/>
            <person name="Singh A."/>
            <person name="Wilkins M.J."/>
            <person name="Karaoz U."/>
            <person name="Brodie E.L."/>
            <person name="Williams K.H."/>
            <person name="Hubbard S.S."/>
            <person name="Banfield J.F."/>
        </authorList>
    </citation>
    <scope>NUCLEOTIDE SEQUENCE [LARGE SCALE GENOMIC DNA]</scope>
</reference>
<feature type="transmembrane region" description="Helical" evidence="1">
    <location>
        <begin position="63"/>
        <end position="84"/>
    </location>
</feature>
<keyword evidence="1" id="KW-1133">Transmembrane helix</keyword>
<dbReference type="AlphaFoldDB" id="A0A1F5NMZ8"/>
<dbReference type="STRING" id="1817824.A2751_04295"/>
<dbReference type="GO" id="GO:0016020">
    <property type="term" value="C:membrane"/>
    <property type="evidence" value="ECO:0007669"/>
    <property type="project" value="InterPro"/>
</dbReference>
<protein>
    <submittedName>
        <fullName evidence="2">Uncharacterized protein</fullName>
    </submittedName>
</protein>
<accession>A0A1F5NMZ8</accession>
<keyword evidence="1" id="KW-0812">Transmembrane</keyword>
<organism evidence="2 3">
    <name type="scientific">Candidatus Doudnabacteria bacterium RIFCSPHIGHO2_01_FULL_46_14</name>
    <dbReference type="NCBI Taxonomy" id="1817824"/>
    <lineage>
        <taxon>Bacteria</taxon>
        <taxon>Candidatus Doudnaibacteriota</taxon>
    </lineage>
</organism>
<dbReference type="InterPro" id="IPR004316">
    <property type="entry name" value="SWEET_rpt"/>
</dbReference>
<comment type="caution">
    <text evidence="2">The sequence shown here is derived from an EMBL/GenBank/DDBJ whole genome shotgun (WGS) entry which is preliminary data.</text>
</comment>
<dbReference type="Pfam" id="PF03083">
    <property type="entry name" value="MtN3_slv"/>
    <property type="match status" value="1"/>
</dbReference>
<sequence length="92" mass="10534">MTTIKIFTVILSLVVTGLGLSSQVYKNYIRKSMEGLSFFYFFILAISYSFWSLYGFLQKDLVLIIPMSLGMIVSWIVVVQFKIYKGSPVQSK</sequence>
<name>A0A1F5NMZ8_9BACT</name>
<feature type="transmembrane region" description="Helical" evidence="1">
    <location>
        <begin position="6"/>
        <end position="25"/>
    </location>
</feature>
<keyword evidence="1" id="KW-0472">Membrane</keyword>
<gene>
    <name evidence="2" type="ORF">A2751_04295</name>
</gene>
<proteinExistence type="predicted"/>
<dbReference type="Gene3D" id="1.20.1280.290">
    <property type="match status" value="1"/>
</dbReference>